<sequence>MQQAPLALQPGLVTLARLKYLIGEQLVRVGPVAPDLGASLASVAIAQTSFGQARYFYNWHRGESRAADDEFVIDESWAREMGLLRFDERSTWPHLIAALWLVDEALNVLMDDWVRADQKLASALAKVREEIAQTLVFTKAWVRIFLQQGGGLRRVVLDVEQSLGRALQELLEELGSTSGENYVRQYRAVMGGDVA</sequence>
<dbReference type="Gene3D" id="1.20.1260.10">
    <property type="match status" value="1"/>
</dbReference>
<dbReference type="Pfam" id="PF05138">
    <property type="entry name" value="PaaA_PaaC"/>
    <property type="match status" value="1"/>
</dbReference>
<gene>
    <name evidence="1" type="ORF">C7B45_10065</name>
</gene>
<dbReference type="GO" id="GO:0010124">
    <property type="term" value="P:phenylacetate catabolic process"/>
    <property type="evidence" value="ECO:0007669"/>
    <property type="project" value="InterPro"/>
</dbReference>
<dbReference type="SUPFAM" id="SSF47240">
    <property type="entry name" value="Ferritin-like"/>
    <property type="match status" value="1"/>
</dbReference>
<name>A0A2T2WHD9_9FIRM</name>
<dbReference type="EMBL" id="PXYV01000030">
    <property type="protein sequence ID" value="PSR21653.1"/>
    <property type="molecule type" value="Genomic_DNA"/>
</dbReference>
<comment type="caution">
    <text evidence="1">The sequence shown here is derived from an EMBL/GenBank/DDBJ whole genome shotgun (WGS) entry which is preliminary data.</text>
</comment>
<evidence type="ECO:0000313" key="2">
    <source>
        <dbReference type="Proteomes" id="UP000241848"/>
    </source>
</evidence>
<evidence type="ECO:0000313" key="1">
    <source>
        <dbReference type="EMBL" id="PSR21653.1"/>
    </source>
</evidence>
<dbReference type="AlphaFoldDB" id="A0A2T2WHD9"/>
<accession>A0A2T2WHD9</accession>
<organism evidence="1 2">
    <name type="scientific">Sulfobacillus acidophilus</name>
    <dbReference type="NCBI Taxonomy" id="53633"/>
    <lineage>
        <taxon>Bacteria</taxon>
        <taxon>Bacillati</taxon>
        <taxon>Bacillota</taxon>
        <taxon>Clostridia</taxon>
        <taxon>Eubacteriales</taxon>
        <taxon>Clostridiales Family XVII. Incertae Sedis</taxon>
        <taxon>Sulfobacillus</taxon>
    </lineage>
</organism>
<dbReference type="Proteomes" id="UP000241848">
    <property type="component" value="Unassembled WGS sequence"/>
</dbReference>
<dbReference type="InterPro" id="IPR007814">
    <property type="entry name" value="PaaA_PaaC"/>
</dbReference>
<proteinExistence type="predicted"/>
<protein>
    <submittedName>
        <fullName evidence="1">Uncharacterized protein</fullName>
    </submittedName>
</protein>
<reference evidence="1 2" key="1">
    <citation type="journal article" date="2014" name="BMC Genomics">
        <title>Comparison of environmental and isolate Sulfobacillus genomes reveals diverse carbon, sulfur, nitrogen, and hydrogen metabolisms.</title>
        <authorList>
            <person name="Justice N.B."/>
            <person name="Norman A."/>
            <person name="Brown C.T."/>
            <person name="Singh A."/>
            <person name="Thomas B.C."/>
            <person name="Banfield J.F."/>
        </authorList>
    </citation>
    <scope>NUCLEOTIDE SEQUENCE [LARGE SCALE GENOMIC DNA]</scope>
    <source>
        <strain evidence="1">AMDSBA3</strain>
    </source>
</reference>
<dbReference type="InterPro" id="IPR012347">
    <property type="entry name" value="Ferritin-like"/>
</dbReference>
<dbReference type="InterPro" id="IPR009078">
    <property type="entry name" value="Ferritin-like_SF"/>
</dbReference>